<sequence length="669" mass="73650">MYVWVQERDIRVEVVEINSGSDVVTERAISSKYDMTMAFVGNPSVGKSAFFSRLTGIGVVIANYPGTTVELTHGSINAGSKKVDVVDLPGIYSLGASTEDEKVSKRYLLREYPDVIINVVDATRLERNLYLTLQLLELDIPMVVALNQMDSAKEMGIEIDVEKLSDYLGVPVIPTVATKGLGLDDVVLSALDEEISTEKRRRVHYDNHILRAIERLDADFPEIGYGIKVRALERDEEFVKLSCRPHDADLLLATSGSITEDIEKAHEMQISDTIARDLYGEAGYIVDRVRTQFEHKITFKEKIDSLLTSEYVGITGLIIALLLTFFVVFTLGGFLEEGIVSLFETYLIFPVEEMLADSSPIFRNVFIYSLLGIEAGFAIAIPYIAVFYIILSLFEDSGYLTRASFLLDNWTHKVGLHGRAIIPLVLGLGCNVPAIMSTRALNTMRERRIASVLIALTPCSARTVIILGLVGTFVGYWAAISIYVLELVIIFGTGWVLGKGLSGEKTGLIMEMAPLRRPDPRATLQKTWLRVREFVYVAFPLLVAGSALLGLLDSLGVLDMFQNAVEPVSVGLFGLPAFAATALIFGILRKEMALQILAVLAGTANFVQVLTPLQMYSFAVITTIYIPCVATIAILKHELGWKDTAVISMFTICLALLAGFLINIAGMML</sequence>
<dbReference type="GO" id="GO:0015093">
    <property type="term" value="F:ferrous iron transmembrane transporter activity"/>
    <property type="evidence" value="ECO:0007669"/>
    <property type="project" value="UniProtKB-UniRule"/>
</dbReference>
<evidence type="ECO:0000256" key="16">
    <source>
        <dbReference type="SAM" id="Phobius"/>
    </source>
</evidence>
<evidence type="ECO:0000256" key="12">
    <source>
        <dbReference type="ARBA" id="ARBA00023136"/>
    </source>
</evidence>
<evidence type="ECO:0000256" key="9">
    <source>
        <dbReference type="ARBA" id="ARBA00023004"/>
    </source>
</evidence>
<keyword evidence="5" id="KW-0997">Cell inner membrane</keyword>
<feature type="transmembrane region" description="Helical" evidence="16">
    <location>
        <begin position="449"/>
        <end position="470"/>
    </location>
</feature>
<evidence type="ECO:0000313" key="18">
    <source>
        <dbReference type="EMBL" id="SES74926.1"/>
    </source>
</evidence>
<dbReference type="InterPro" id="IPR030389">
    <property type="entry name" value="G_FEOB_dom"/>
</dbReference>
<dbReference type="GO" id="GO:0005886">
    <property type="term" value="C:plasma membrane"/>
    <property type="evidence" value="ECO:0007669"/>
    <property type="project" value="UniProtKB-SubCell"/>
</dbReference>
<evidence type="ECO:0000256" key="14">
    <source>
        <dbReference type="PIRSR" id="PIRSR603373-1"/>
    </source>
</evidence>
<reference evidence="19" key="1">
    <citation type="submission" date="2016-10" db="EMBL/GenBank/DDBJ databases">
        <authorList>
            <person name="Varghese N."/>
            <person name="Submissions S."/>
        </authorList>
    </citation>
    <scope>NUCLEOTIDE SEQUENCE [LARGE SCALE GENOMIC DNA]</scope>
    <source>
        <strain evidence="19">SLH 33</strain>
    </source>
</reference>
<feature type="binding site" evidence="14">
    <location>
        <begin position="87"/>
        <end position="90"/>
    </location>
    <ligand>
        <name>GTP</name>
        <dbReference type="ChEBI" id="CHEBI:37565"/>
        <label>1</label>
    </ligand>
</feature>
<protein>
    <recommendedName>
        <fullName evidence="13">Ferrous iron transport protein B</fullName>
    </recommendedName>
</protein>
<dbReference type="Pfam" id="PF07664">
    <property type="entry name" value="FeoB_C"/>
    <property type="match status" value="1"/>
</dbReference>
<feature type="binding site" evidence="15">
    <location>
        <position position="56"/>
    </location>
    <ligand>
        <name>Mg(2+)</name>
        <dbReference type="ChEBI" id="CHEBI:18420"/>
        <label>2</label>
    </ligand>
</feature>
<keyword evidence="10" id="KW-0406">Ion transport</keyword>
<evidence type="ECO:0000256" key="3">
    <source>
        <dbReference type="ARBA" id="ARBA00022475"/>
    </source>
</evidence>
<comment type="subcellular location">
    <subcellularLocation>
        <location evidence="1">Cell inner membrane</location>
        <topology evidence="1">Multi-pass membrane protein</topology>
    </subcellularLocation>
</comment>
<keyword evidence="4" id="KW-0410">Iron transport</keyword>
<feature type="binding site" evidence="14">
    <location>
        <begin position="66"/>
        <end position="70"/>
    </location>
    <ligand>
        <name>GTP</name>
        <dbReference type="ChEBI" id="CHEBI:37565"/>
        <label>1</label>
    </ligand>
</feature>
<dbReference type="Proteomes" id="UP000243338">
    <property type="component" value="Unassembled WGS sequence"/>
</dbReference>
<keyword evidence="7 14" id="KW-0547">Nucleotide-binding</keyword>
<dbReference type="AlphaFoldDB" id="A0A1H9Z0Q1"/>
<dbReference type="InterPro" id="IPR011640">
    <property type="entry name" value="Fe2_transport_prot_B_C"/>
</dbReference>
<dbReference type="Pfam" id="PF02421">
    <property type="entry name" value="FeoB_N"/>
    <property type="match status" value="1"/>
</dbReference>
<dbReference type="InterPro" id="IPR006073">
    <property type="entry name" value="GTP-bd"/>
</dbReference>
<keyword evidence="6 16" id="KW-0812">Transmembrane</keyword>
<feature type="binding site" evidence="14">
    <location>
        <begin position="41"/>
        <end position="48"/>
    </location>
    <ligand>
        <name>GTP</name>
        <dbReference type="ChEBI" id="CHEBI:37565"/>
        <label>1</label>
    </ligand>
</feature>
<feature type="transmembrane region" description="Helical" evidence="16">
    <location>
        <begin position="311"/>
        <end position="335"/>
    </location>
</feature>
<evidence type="ECO:0000313" key="19">
    <source>
        <dbReference type="Proteomes" id="UP000243338"/>
    </source>
</evidence>
<dbReference type="PANTHER" id="PTHR43185:SF1">
    <property type="entry name" value="FE(2+) TRANSPORTER FEOB"/>
    <property type="match status" value="1"/>
</dbReference>
<keyword evidence="12 16" id="KW-0472">Membrane</keyword>
<dbReference type="InterPro" id="IPR005225">
    <property type="entry name" value="Small_GTP-bd"/>
</dbReference>
<name>A0A1H9Z0Q1_9EURY</name>
<feature type="transmembrane region" description="Helical" evidence="16">
    <location>
        <begin position="647"/>
        <end position="668"/>
    </location>
</feature>
<dbReference type="Pfam" id="PF07670">
    <property type="entry name" value="Gate"/>
    <property type="match status" value="2"/>
</dbReference>
<dbReference type="InterPro" id="IPR027417">
    <property type="entry name" value="P-loop_NTPase"/>
</dbReference>
<evidence type="ECO:0000256" key="8">
    <source>
        <dbReference type="ARBA" id="ARBA00022989"/>
    </source>
</evidence>
<keyword evidence="15" id="KW-0479">Metal-binding</keyword>
<keyword evidence="8 16" id="KW-1133">Transmembrane helix</keyword>
<dbReference type="NCBIfam" id="TIGR00437">
    <property type="entry name" value="feoB"/>
    <property type="match status" value="1"/>
</dbReference>
<dbReference type="CDD" id="cd01879">
    <property type="entry name" value="FeoB"/>
    <property type="match status" value="1"/>
</dbReference>
<dbReference type="PRINTS" id="PR00326">
    <property type="entry name" value="GTP1OBG"/>
</dbReference>
<dbReference type="InterPro" id="IPR003373">
    <property type="entry name" value="Fe2_transport_prot-B"/>
</dbReference>
<dbReference type="PROSITE" id="PS51711">
    <property type="entry name" value="G_FEOB"/>
    <property type="match status" value="1"/>
</dbReference>
<feature type="binding site" evidence="14">
    <location>
        <begin position="176"/>
        <end position="178"/>
    </location>
    <ligand>
        <name>GTP</name>
        <dbReference type="ChEBI" id="CHEBI:37565"/>
        <label>1</label>
    </ligand>
</feature>
<feature type="transmembrane region" description="Helical" evidence="16">
    <location>
        <begin position="616"/>
        <end position="635"/>
    </location>
</feature>
<feature type="binding site" evidence="15">
    <location>
        <position position="55"/>
    </location>
    <ligand>
        <name>Mg(2+)</name>
        <dbReference type="ChEBI" id="CHEBI:18420"/>
        <label>2</label>
    </ligand>
</feature>
<keyword evidence="19" id="KW-1185">Reference proteome</keyword>
<dbReference type="EMBL" id="FOHQ01000002">
    <property type="protein sequence ID" value="SES74926.1"/>
    <property type="molecule type" value="Genomic_DNA"/>
</dbReference>
<feature type="binding site" evidence="14">
    <location>
        <begin position="147"/>
        <end position="150"/>
    </location>
    <ligand>
        <name>GTP</name>
        <dbReference type="ChEBI" id="CHEBI:37565"/>
        <label>1</label>
    </ligand>
</feature>
<feature type="domain" description="FeoB-type G" evidence="17">
    <location>
        <begin position="34"/>
        <end position="196"/>
    </location>
</feature>
<keyword evidence="11 14" id="KW-0342">GTP-binding</keyword>
<evidence type="ECO:0000256" key="7">
    <source>
        <dbReference type="ARBA" id="ARBA00022741"/>
    </source>
</evidence>
<feature type="transmembrane region" description="Helical" evidence="16">
    <location>
        <begin position="365"/>
        <end position="394"/>
    </location>
</feature>
<feature type="transmembrane region" description="Helical" evidence="16">
    <location>
        <begin position="414"/>
        <end position="437"/>
    </location>
</feature>
<dbReference type="InterPro" id="IPR050860">
    <property type="entry name" value="FeoB_GTPase"/>
</dbReference>
<dbReference type="InterPro" id="IPR011642">
    <property type="entry name" value="Gate_dom"/>
</dbReference>
<evidence type="ECO:0000256" key="4">
    <source>
        <dbReference type="ARBA" id="ARBA00022496"/>
    </source>
</evidence>
<keyword evidence="15" id="KW-0460">Magnesium</keyword>
<evidence type="ECO:0000256" key="10">
    <source>
        <dbReference type="ARBA" id="ARBA00023065"/>
    </source>
</evidence>
<evidence type="ECO:0000259" key="17">
    <source>
        <dbReference type="PROSITE" id="PS51711"/>
    </source>
</evidence>
<dbReference type="SUPFAM" id="SSF52540">
    <property type="entry name" value="P-loop containing nucleoside triphosphate hydrolases"/>
    <property type="match status" value="1"/>
</dbReference>
<feature type="transmembrane region" description="Helical" evidence="16">
    <location>
        <begin position="476"/>
        <end position="497"/>
    </location>
</feature>
<dbReference type="GO" id="GO:0046872">
    <property type="term" value="F:metal ion binding"/>
    <property type="evidence" value="ECO:0007669"/>
    <property type="project" value="UniProtKB-KW"/>
</dbReference>
<feature type="transmembrane region" description="Helical" evidence="16">
    <location>
        <begin position="534"/>
        <end position="552"/>
    </location>
</feature>
<evidence type="ECO:0000256" key="2">
    <source>
        <dbReference type="ARBA" id="ARBA00022448"/>
    </source>
</evidence>
<keyword evidence="2" id="KW-0813">Transport</keyword>
<evidence type="ECO:0000256" key="13">
    <source>
        <dbReference type="NCBIfam" id="TIGR00437"/>
    </source>
</evidence>
<gene>
    <name evidence="18" type="ORF">SAMN04488587_0782</name>
</gene>
<feature type="transmembrane region" description="Helical" evidence="16">
    <location>
        <begin position="564"/>
        <end position="585"/>
    </location>
</feature>
<organism evidence="18 19">
    <name type="scientific">Methanococcoides vulcani</name>
    <dbReference type="NCBI Taxonomy" id="1353158"/>
    <lineage>
        <taxon>Archaea</taxon>
        <taxon>Methanobacteriati</taxon>
        <taxon>Methanobacteriota</taxon>
        <taxon>Stenosarchaea group</taxon>
        <taxon>Methanomicrobia</taxon>
        <taxon>Methanosarcinales</taxon>
        <taxon>Methanosarcinaceae</taxon>
        <taxon>Methanococcoides</taxon>
    </lineage>
</organism>
<evidence type="ECO:0000256" key="6">
    <source>
        <dbReference type="ARBA" id="ARBA00022692"/>
    </source>
</evidence>
<accession>A0A1H9Z0Q1</accession>
<dbReference type="Gene3D" id="3.40.50.300">
    <property type="entry name" value="P-loop containing nucleotide triphosphate hydrolases"/>
    <property type="match status" value="1"/>
</dbReference>
<evidence type="ECO:0000256" key="15">
    <source>
        <dbReference type="PIRSR" id="PIRSR603373-2"/>
    </source>
</evidence>
<dbReference type="STRING" id="1353158.SAMN04488587_0782"/>
<proteinExistence type="predicted"/>
<dbReference type="GO" id="GO:0005525">
    <property type="term" value="F:GTP binding"/>
    <property type="evidence" value="ECO:0007669"/>
    <property type="project" value="UniProtKB-KW"/>
</dbReference>
<dbReference type="FunFam" id="3.40.50.300:FF:000426">
    <property type="entry name" value="Ferrous iron transport protein B"/>
    <property type="match status" value="1"/>
</dbReference>
<evidence type="ECO:0000256" key="1">
    <source>
        <dbReference type="ARBA" id="ARBA00004429"/>
    </source>
</evidence>
<dbReference type="PANTHER" id="PTHR43185">
    <property type="entry name" value="FERROUS IRON TRANSPORT PROTEIN B"/>
    <property type="match status" value="1"/>
</dbReference>
<dbReference type="NCBIfam" id="TIGR00231">
    <property type="entry name" value="small_GTP"/>
    <property type="match status" value="1"/>
</dbReference>
<keyword evidence="3" id="KW-1003">Cell membrane</keyword>
<evidence type="ECO:0000256" key="11">
    <source>
        <dbReference type="ARBA" id="ARBA00023134"/>
    </source>
</evidence>
<evidence type="ECO:0000256" key="5">
    <source>
        <dbReference type="ARBA" id="ARBA00022519"/>
    </source>
</evidence>
<keyword evidence="9" id="KW-0408">Iron</keyword>